<dbReference type="Gene3D" id="2.30.110.10">
    <property type="entry name" value="Electron Transport, Fmn-binding Protein, Chain A"/>
    <property type="match status" value="1"/>
</dbReference>
<dbReference type="RefSeq" id="WP_172632390.1">
    <property type="nucleotide sequence ID" value="NZ_BIXY01000096.1"/>
</dbReference>
<name>A0A5A5THT6_9CHLR</name>
<dbReference type="EMBL" id="BIXY01000096">
    <property type="protein sequence ID" value="GCF11150.1"/>
    <property type="molecule type" value="Genomic_DNA"/>
</dbReference>
<reference evidence="3 4" key="1">
    <citation type="submission" date="2019-01" db="EMBL/GenBank/DDBJ databases">
        <title>Draft genome sequence of Dictyobacter sp. Uno17.</title>
        <authorList>
            <person name="Wang C.M."/>
            <person name="Zheng Y."/>
            <person name="Sakai Y."/>
            <person name="Abe K."/>
            <person name="Yokota A."/>
            <person name="Yabe S."/>
        </authorList>
    </citation>
    <scope>NUCLEOTIDE SEQUENCE [LARGE SCALE GENOMIC DNA]</scope>
    <source>
        <strain evidence="3 4">Uno17</strain>
    </source>
</reference>
<feature type="domain" description="Pyridoxamine 5'-phosphate oxidase N-terminal" evidence="2">
    <location>
        <begin position="9"/>
        <end position="111"/>
    </location>
</feature>
<evidence type="ECO:0000313" key="4">
    <source>
        <dbReference type="Proteomes" id="UP000322530"/>
    </source>
</evidence>
<dbReference type="GO" id="GO:0070967">
    <property type="term" value="F:coenzyme F420 binding"/>
    <property type="evidence" value="ECO:0007669"/>
    <property type="project" value="TreeGrafter"/>
</dbReference>
<dbReference type="InterPro" id="IPR019966">
    <property type="entry name" value="F420-dep_enz_PPOX_Rv3369"/>
</dbReference>
<keyword evidence="1" id="KW-0560">Oxidoreductase</keyword>
<evidence type="ECO:0000259" key="2">
    <source>
        <dbReference type="Pfam" id="PF01243"/>
    </source>
</evidence>
<comment type="caution">
    <text evidence="3">The sequence shown here is derived from an EMBL/GenBank/DDBJ whole genome shotgun (WGS) entry which is preliminary data.</text>
</comment>
<dbReference type="InterPro" id="IPR052019">
    <property type="entry name" value="F420H2_bilvrd_red/Heme_oxyg"/>
</dbReference>
<organism evidence="3 4">
    <name type="scientific">Dictyobacter arantiisoli</name>
    <dbReference type="NCBI Taxonomy" id="2014874"/>
    <lineage>
        <taxon>Bacteria</taxon>
        <taxon>Bacillati</taxon>
        <taxon>Chloroflexota</taxon>
        <taxon>Ktedonobacteria</taxon>
        <taxon>Ktedonobacterales</taxon>
        <taxon>Dictyobacteraceae</taxon>
        <taxon>Dictyobacter</taxon>
    </lineage>
</organism>
<evidence type="ECO:0000313" key="3">
    <source>
        <dbReference type="EMBL" id="GCF11150.1"/>
    </source>
</evidence>
<dbReference type="Pfam" id="PF01243">
    <property type="entry name" value="PNPOx_N"/>
    <property type="match status" value="1"/>
</dbReference>
<dbReference type="InterPro" id="IPR011576">
    <property type="entry name" value="Pyridox_Oxase_N"/>
</dbReference>
<accession>A0A5A5THT6</accession>
<sequence>MAIILTSLAEERLRSEELVWLSGVRPDGRPHTVPVWFLWEHDTVLIFSKPDTQKLRNLRLHPAVTLALDNAKQGIVILEGTATLLEKGGARESLPAYAEKYREGLQRFSVTAEQFTMLYSQPIRITLARLVRW</sequence>
<dbReference type="PANTHER" id="PTHR35176">
    <property type="entry name" value="HEME OXYGENASE HI_0854-RELATED"/>
    <property type="match status" value="1"/>
</dbReference>
<dbReference type="InterPro" id="IPR012349">
    <property type="entry name" value="Split_barrel_FMN-bd"/>
</dbReference>
<keyword evidence="4" id="KW-1185">Reference proteome</keyword>
<proteinExistence type="predicted"/>
<dbReference type="Proteomes" id="UP000322530">
    <property type="component" value="Unassembled WGS sequence"/>
</dbReference>
<dbReference type="GO" id="GO:0016627">
    <property type="term" value="F:oxidoreductase activity, acting on the CH-CH group of donors"/>
    <property type="evidence" value="ECO:0007669"/>
    <property type="project" value="TreeGrafter"/>
</dbReference>
<gene>
    <name evidence="3" type="ORF">KDI_47140</name>
</gene>
<dbReference type="AlphaFoldDB" id="A0A5A5THT6"/>
<dbReference type="SUPFAM" id="SSF50475">
    <property type="entry name" value="FMN-binding split barrel"/>
    <property type="match status" value="1"/>
</dbReference>
<protein>
    <recommendedName>
        <fullName evidence="2">Pyridoxamine 5'-phosphate oxidase N-terminal domain-containing protein</fullName>
    </recommendedName>
</protein>
<dbReference type="PANTHER" id="PTHR35176:SF6">
    <property type="entry name" value="HEME OXYGENASE HI_0854-RELATED"/>
    <property type="match status" value="1"/>
</dbReference>
<dbReference type="GO" id="GO:0005829">
    <property type="term" value="C:cytosol"/>
    <property type="evidence" value="ECO:0007669"/>
    <property type="project" value="TreeGrafter"/>
</dbReference>
<evidence type="ECO:0000256" key="1">
    <source>
        <dbReference type="ARBA" id="ARBA00023002"/>
    </source>
</evidence>
<dbReference type="NCBIfam" id="TIGR03667">
    <property type="entry name" value="Rv3369"/>
    <property type="match status" value="1"/>
</dbReference>